<feature type="region of interest" description="Disordered" evidence="1">
    <location>
        <begin position="252"/>
        <end position="280"/>
    </location>
</feature>
<proteinExistence type="predicted"/>
<evidence type="ECO:0000256" key="2">
    <source>
        <dbReference type="SAM" id="SignalP"/>
    </source>
</evidence>
<organism evidence="3 4">
    <name type="scientific">Echria macrotheca</name>
    <dbReference type="NCBI Taxonomy" id="438768"/>
    <lineage>
        <taxon>Eukaryota</taxon>
        <taxon>Fungi</taxon>
        <taxon>Dikarya</taxon>
        <taxon>Ascomycota</taxon>
        <taxon>Pezizomycotina</taxon>
        <taxon>Sordariomycetes</taxon>
        <taxon>Sordariomycetidae</taxon>
        <taxon>Sordariales</taxon>
        <taxon>Schizotheciaceae</taxon>
        <taxon>Echria</taxon>
    </lineage>
</organism>
<dbReference type="AlphaFoldDB" id="A0AAJ0B8U1"/>
<evidence type="ECO:0000313" key="4">
    <source>
        <dbReference type="Proteomes" id="UP001239445"/>
    </source>
</evidence>
<dbReference type="Proteomes" id="UP001239445">
    <property type="component" value="Unassembled WGS sequence"/>
</dbReference>
<evidence type="ECO:0000256" key="1">
    <source>
        <dbReference type="SAM" id="MobiDB-lite"/>
    </source>
</evidence>
<protein>
    <submittedName>
        <fullName evidence="3">Uncharacterized protein</fullName>
    </submittedName>
</protein>
<comment type="caution">
    <text evidence="3">The sequence shown here is derived from an EMBL/GenBank/DDBJ whole genome shotgun (WGS) entry which is preliminary data.</text>
</comment>
<gene>
    <name evidence="3" type="ORF">QBC47DRAFT_328964</name>
</gene>
<keyword evidence="2" id="KW-0732">Signal</keyword>
<reference evidence="3" key="1">
    <citation type="submission" date="2023-06" db="EMBL/GenBank/DDBJ databases">
        <title>Genome-scale phylogeny and comparative genomics of the fungal order Sordariales.</title>
        <authorList>
            <consortium name="Lawrence Berkeley National Laboratory"/>
            <person name="Hensen N."/>
            <person name="Bonometti L."/>
            <person name="Westerberg I."/>
            <person name="Brannstrom I.O."/>
            <person name="Guillou S."/>
            <person name="Cros-Aarteil S."/>
            <person name="Calhoun S."/>
            <person name="Haridas S."/>
            <person name="Kuo A."/>
            <person name="Mondo S."/>
            <person name="Pangilinan J."/>
            <person name="Riley R."/>
            <person name="Labutti K."/>
            <person name="Andreopoulos B."/>
            <person name="Lipzen A."/>
            <person name="Chen C."/>
            <person name="Yanf M."/>
            <person name="Daum C."/>
            <person name="Ng V."/>
            <person name="Clum A."/>
            <person name="Steindorff A."/>
            <person name="Ohm R."/>
            <person name="Martin F."/>
            <person name="Silar P."/>
            <person name="Natvig D."/>
            <person name="Lalanne C."/>
            <person name="Gautier V."/>
            <person name="Ament-Velasquez S.L."/>
            <person name="Kruys A."/>
            <person name="Hutchinson M.I."/>
            <person name="Powell A.J."/>
            <person name="Barry K."/>
            <person name="Miller A.N."/>
            <person name="Grigoriev I.V."/>
            <person name="Debuchy R."/>
            <person name="Gladieux P."/>
            <person name="Thoren M.H."/>
            <person name="Johannesson H."/>
        </authorList>
    </citation>
    <scope>NUCLEOTIDE SEQUENCE</scope>
    <source>
        <strain evidence="3">PSN4</strain>
    </source>
</reference>
<name>A0AAJ0B8U1_9PEZI</name>
<feature type="signal peptide" evidence="2">
    <location>
        <begin position="1"/>
        <end position="18"/>
    </location>
</feature>
<keyword evidence="4" id="KW-1185">Reference proteome</keyword>
<evidence type="ECO:0000313" key="3">
    <source>
        <dbReference type="EMBL" id="KAK1752287.1"/>
    </source>
</evidence>
<accession>A0AAJ0B8U1</accession>
<dbReference type="EMBL" id="MU839840">
    <property type="protein sequence ID" value="KAK1752287.1"/>
    <property type="molecule type" value="Genomic_DNA"/>
</dbReference>
<feature type="chain" id="PRO_5042480536" evidence="2">
    <location>
        <begin position="19"/>
        <end position="280"/>
    </location>
</feature>
<sequence>MKLEAWLSAACLASVATAMGPPAPGKPVRPKGKPERLADWKWKNPFAAESNLAQFETPCTAEKTFQAKEYLLDDISEEPPLGLSPYMDALKKVFENRQYPGSWDGIDPHGYDRNLLQMEYADVPVKVREWIEAQERDPESKMKGLFVVYQKPPAGAKAADTVPVSEMPIPPELRELDEKKTVLFAPGALYEVLPLWVGEESDCADTLLDLAKYSPDLADGAVVAYPVDKTRAKRAHNKRDIEFTVKAQVLKAKPDAEKKEAPKTEESTKLEEGKTAKDEL</sequence>